<evidence type="ECO:0000313" key="2">
    <source>
        <dbReference type="EMBL" id="SOY27815.1"/>
    </source>
</evidence>
<dbReference type="Proteomes" id="UP000236311">
    <property type="component" value="Unassembled WGS sequence"/>
</dbReference>
<feature type="compositionally biased region" description="Polar residues" evidence="1">
    <location>
        <begin position="313"/>
        <end position="333"/>
    </location>
</feature>
<gene>
    <name evidence="2" type="ORF">AMURIS_00520</name>
</gene>
<feature type="compositionally biased region" description="Basic and acidic residues" evidence="1">
    <location>
        <begin position="190"/>
        <end position="201"/>
    </location>
</feature>
<feature type="region of interest" description="Disordered" evidence="1">
    <location>
        <begin position="245"/>
        <end position="349"/>
    </location>
</feature>
<feature type="region of interest" description="Disordered" evidence="1">
    <location>
        <begin position="398"/>
        <end position="425"/>
    </location>
</feature>
<dbReference type="RefSeq" id="WP_103237920.1">
    <property type="nucleotide sequence ID" value="NZ_JANJZD010000002.1"/>
</dbReference>
<feature type="compositionally biased region" description="Polar residues" evidence="1">
    <location>
        <begin position="274"/>
        <end position="287"/>
    </location>
</feature>
<accession>A0A2K4ZBH0</accession>
<organism evidence="2 3">
    <name type="scientific">Acetatifactor muris</name>
    <dbReference type="NCBI Taxonomy" id="879566"/>
    <lineage>
        <taxon>Bacteria</taxon>
        <taxon>Bacillati</taxon>
        <taxon>Bacillota</taxon>
        <taxon>Clostridia</taxon>
        <taxon>Lachnospirales</taxon>
        <taxon>Lachnospiraceae</taxon>
        <taxon>Acetatifactor</taxon>
    </lineage>
</organism>
<keyword evidence="3" id="KW-1185">Reference proteome</keyword>
<dbReference type="OrthoDB" id="160261at2"/>
<evidence type="ECO:0000313" key="3">
    <source>
        <dbReference type="Proteomes" id="UP000236311"/>
    </source>
</evidence>
<dbReference type="EMBL" id="OFSM01000002">
    <property type="protein sequence ID" value="SOY27815.1"/>
    <property type="molecule type" value="Genomic_DNA"/>
</dbReference>
<reference evidence="2 3" key="1">
    <citation type="submission" date="2018-01" db="EMBL/GenBank/DDBJ databases">
        <authorList>
            <person name="Gaut B.S."/>
            <person name="Morton B.R."/>
            <person name="Clegg M.T."/>
            <person name="Duvall M.R."/>
        </authorList>
    </citation>
    <scope>NUCLEOTIDE SEQUENCE [LARGE SCALE GENOMIC DNA]</scope>
    <source>
        <strain evidence="2">GP69</strain>
    </source>
</reference>
<proteinExistence type="predicted"/>
<feature type="region of interest" description="Disordered" evidence="1">
    <location>
        <begin position="165"/>
        <end position="207"/>
    </location>
</feature>
<feature type="compositionally biased region" description="Low complexity" evidence="1">
    <location>
        <begin position="398"/>
        <end position="412"/>
    </location>
</feature>
<sequence length="516" mass="53976">MNKNEQTATMYENIPAVAELNKVPGFNPLKLLRRIISPENGEEMMQLDLRYKKLWFRLANPKGRIRLNALRITEQMAIYEAQVFLERTDENPIGSFTSSCTKEEAPGGQYIQAAQYAAMDEALSDAGFGIQFADVGMDAKGSRYGSRIPFNGTSQKKETTALTGTAAVSAERKPPDTAPARSTVTAFPAAEEKKEIPKQEKPAQTSGLPIQGAKAAVNAGSGGNNPAPHTAAEAKTPLEAMAGNGNAAASLPAGSQGGSECLPAGPGKSFGTLPVQSGAAQEPSGQPSAGAVQTVEASGENKTEPSARIQEPAENSSLPVGPQTTKVQGTAQPAGTGEQPVRAGEPESLPVQKNAEMPVAGETGNNLPVSERKDMEEDTGKAVQDMMALLGRQNVPTEAAASAGGNTASAENAEGRGPVPEALGLPVSGETVQEKADARYTPDMPVEEIVKLMTFEEAGKVVVDTGVCKGQTIAEVAERRPPSLKFYLYGGYRGDNNILRAAAQIMLDSLAAKKAG</sequence>
<evidence type="ECO:0000256" key="1">
    <source>
        <dbReference type="SAM" id="MobiDB-lite"/>
    </source>
</evidence>
<name>A0A2K4ZBH0_9FIRM</name>
<protein>
    <submittedName>
        <fullName evidence="2">Uncharacterized protein</fullName>
    </submittedName>
</protein>
<dbReference type="AlphaFoldDB" id="A0A2K4ZBH0"/>